<dbReference type="PANTHER" id="PTHR40135">
    <property type="entry name" value="MITOCHONDRIAL PHOSPHATE CARRIER PROTEIN"/>
    <property type="match status" value="1"/>
</dbReference>
<sequence>MIITRALSVTNFVVASSALSFQVGVLYPWHKQLDDDFEALKREHMRVLTAVETKVEQTQDPALLEESRQGIRSMLGNLVAWKAS</sequence>
<dbReference type="EMBL" id="JABEXW010000689">
    <property type="protein sequence ID" value="KAF4958501.1"/>
    <property type="molecule type" value="Genomic_DNA"/>
</dbReference>
<dbReference type="PANTHER" id="PTHR40135:SF1">
    <property type="entry name" value="MITOCHONDRIAL PHOSPHATE CARRIER PROTEIN"/>
    <property type="match status" value="1"/>
</dbReference>
<evidence type="ECO:0000313" key="2">
    <source>
        <dbReference type="EMBL" id="KAF4958501.1"/>
    </source>
</evidence>
<proteinExistence type="predicted"/>
<reference evidence="2" key="1">
    <citation type="journal article" date="2020" name="BMC Genomics">
        <title>Correction to: Identification and distribution of gene clusters required for synthesis of sphingolipid metabolism inhibitors in diverse species of the filamentous fungus Fusarium.</title>
        <authorList>
            <person name="Kim H.S."/>
            <person name="Lohmar J.M."/>
            <person name="Busman M."/>
            <person name="Brown D.W."/>
            <person name="Naumann T.A."/>
            <person name="Divon H.H."/>
            <person name="Lysoe E."/>
            <person name="Uhlig S."/>
            <person name="Proctor R.H."/>
        </authorList>
    </citation>
    <scope>NUCLEOTIDE SEQUENCE</scope>
    <source>
        <strain evidence="2">NRRL 20472</strain>
    </source>
</reference>
<protein>
    <recommendedName>
        <fullName evidence="4">Mitochondrial phosphate carrier protein</fullName>
    </recommendedName>
</protein>
<keyword evidence="1" id="KW-0732">Signal</keyword>
<keyword evidence="3" id="KW-1185">Reference proteome</keyword>
<accession>A0A8H4X2H1</accession>
<dbReference type="AlphaFoldDB" id="A0A8H4X2H1"/>
<feature type="signal peptide" evidence="1">
    <location>
        <begin position="1"/>
        <end position="18"/>
    </location>
</feature>
<dbReference type="Proteomes" id="UP000622797">
    <property type="component" value="Unassembled WGS sequence"/>
</dbReference>
<comment type="caution">
    <text evidence="2">The sequence shown here is derived from an EMBL/GenBank/DDBJ whole genome shotgun (WGS) entry which is preliminary data.</text>
</comment>
<evidence type="ECO:0000256" key="1">
    <source>
        <dbReference type="SAM" id="SignalP"/>
    </source>
</evidence>
<dbReference type="OrthoDB" id="9992270at2759"/>
<organism evidence="2 3">
    <name type="scientific">Fusarium sarcochroum</name>
    <dbReference type="NCBI Taxonomy" id="1208366"/>
    <lineage>
        <taxon>Eukaryota</taxon>
        <taxon>Fungi</taxon>
        <taxon>Dikarya</taxon>
        <taxon>Ascomycota</taxon>
        <taxon>Pezizomycotina</taxon>
        <taxon>Sordariomycetes</taxon>
        <taxon>Hypocreomycetidae</taxon>
        <taxon>Hypocreales</taxon>
        <taxon>Nectriaceae</taxon>
        <taxon>Fusarium</taxon>
        <taxon>Fusarium lateritium species complex</taxon>
    </lineage>
</organism>
<reference evidence="2" key="2">
    <citation type="submission" date="2020-05" db="EMBL/GenBank/DDBJ databases">
        <authorList>
            <person name="Kim H.-S."/>
            <person name="Proctor R.H."/>
            <person name="Brown D.W."/>
        </authorList>
    </citation>
    <scope>NUCLEOTIDE SEQUENCE</scope>
    <source>
        <strain evidence="2">NRRL 20472</strain>
    </source>
</reference>
<evidence type="ECO:0000313" key="3">
    <source>
        <dbReference type="Proteomes" id="UP000622797"/>
    </source>
</evidence>
<feature type="chain" id="PRO_5034034317" description="Mitochondrial phosphate carrier protein" evidence="1">
    <location>
        <begin position="19"/>
        <end position="84"/>
    </location>
</feature>
<name>A0A8H4X2H1_9HYPO</name>
<evidence type="ECO:0008006" key="4">
    <source>
        <dbReference type="Google" id="ProtNLM"/>
    </source>
</evidence>
<gene>
    <name evidence="2" type="ORF">FSARC_11002</name>
</gene>